<gene>
    <name evidence="1" type="ORF">BDV96DRAFT_584902</name>
</gene>
<protein>
    <submittedName>
        <fullName evidence="1">Uncharacterized protein</fullName>
    </submittedName>
</protein>
<accession>A0A6A5YTB8</accession>
<dbReference type="OrthoDB" id="3880115at2759"/>
<dbReference type="EMBL" id="ML977340">
    <property type="protein sequence ID" value="KAF2109974.1"/>
    <property type="molecule type" value="Genomic_DNA"/>
</dbReference>
<organism evidence="1 2">
    <name type="scientific">Lophiotrema nucula</name>
    <dbReference type="NCBI Taxonomy" id="690887"/>
    <lineage>
        <taxon>Eukaryota</taxon>
        <taxon>Fungi</taxon>
        <taxon>Dikarya</taxon>
        <taxon>Ascomycota</taxon>
        <taxon>Pezizomycotina</taxon>
        <taxon>Dothideomycetes</taxon>
        <taxon>Pleosporomycetidae</taxon>
        <taxon>Pleosporales</taxon>
        <taxon>Lophiotremataceae</taxon>
        <taxon>Lophiotrema</taxon>
    </lineage>
</organism>
<reference evidence="1" key="1">
    <citation type="journal article" date="2020" name="Stud. Mycol.">
        <title>101 Dothideomycetes genomes: a test case for predicting lifestyles and emergence of pathogens.</title>
        <authorList>
            <person name="Haridas S."/>
            <person name="Albert R."/>
            <person name="Binder M."/>
            <person name="Bloem J."/>
            <person name="Labutti K."/>
            <person name="Salamov A."/>
            <person name="Andreopoulos B."/>
            <person name="Baker S."/>
            <person name="Barry K."/>
            <person name="Bills G."/>
            <person name="Bluhm B."/>
            <person name="Cannon C."/>
            <person name="Castanera R."/>
            <person name="Culley D."/>
            <person name="Daum C."/>
            <person name="Ezra D."/>
            <person name="Gonzalez J."/>
            <person name="Henrissat B."/>
            <person name="Kuo A."/>
            <person name="Liang C."/>
            <person name="Lipzen A."/>
            <person name="Lutzoni F."/>
            <person name="Magnuson J."/>
            <person name="Mondo S."/>
            <person name="Nolan M."/>
            <person name="Ohm R."/>
            <person name="Pangilinan J."/>
            <person name="Park H.-J."/>
            <person name="Ramirez L."/>
            <person name="Alfaro M."/>
            <person name="Sun H."/>
            <person name="Tritt A."/>
            <person name="Yoshinaga Y."/>
            <person name="Zwiers L.-H."/>
            <person name="Turgeon B."/>
            <person name="Goodwin S."/>
            <person name="Spatafora J."/>
            <person name="Crous P."/>
            <person name="Grigoriev I."/>
        </authorList>
    </citation>
    <scope>NUCLEOTIDE SEQUENCE</scope>
    <source>
        <strain evidence="1">CBS 627.86</strain>
    </source>
</reference>
<evidence type="ECO:0000313" key="1">
    <source>
        <dbReference type="EMBL" id="KAF2109974.1"/>
    </source>
</evidence>
<sequence>MASTPPFLRLPREIRDMIYEYYVFEEDGYHYDFYARKLRRRCFLPLDGGSQQSQPVLKPVALDLAYTCKVIGVEMRGVALKVNTVTFTPAFQTPWEGRQYRKIRSKATRFECIRTYALWLKMDMLMYAAPRVMRSLLGSLRRHFPDVSPYFEGPLQESTAAGNRWFLPGSWPVQGGVENNEQFRDALQYALEQAQSMDASQFEATASEAFVPEPEDVYPHTFLVRRAARLRRPAFQATAMSQVLHWKLSPWTIPVEKDLSPMEALLTRARENIMDVDLHRSIDRAGRYFSAAAVAIDFMQGSEHSYYIQNIILKETRISVAGPECHGRGLVPIYARNPKLRIERRIALFDNMMIPHWVAFPHRHELQPRNVDLSYDVCLDALTRWMDEATALPTLGLPAKSFTLVLRIKEKETIHLWKMVKLAAGLQEAMERYIHDKKIRPPTQHDELGYGTYRFELPCHLPKTFSRTVKGIIQKEGNIVLDGEPGELWDAEELYETRRNWTMDAWWVEWFDVFSKSCIPAPSGWLDRCSEAYLQDRELTGRKRTIP</sequence>
<dbReference type="Proteomes" id="UP000799770">
    <property type="component" value="Unassembled WGS sequence"/>
</dbReference>
<keyword evidence="2" id="KW-1185">Reference proteome</keyword>
<evidence type="ECO:0000313" key="2">
    <source>
        <dbReference type="Proteomes" id="UP000799770"/>
    </source>
</evidence>
<name>A0A6A5YTB8_9PLEO</name>
<proteinExistence type="predicted"/>
<dbReference type="AlphaFoldDB" id="A0A6A5YTB8"/>